<keyword evidence="3" id="KW-1185">Reference proteome</keyword>
<gene>
    <name evidence="2" type="primary">rab5A</name>
    <name evidence="2" type="ORF">TRFO_40372</name>
</gene>
<dbReference type="InterPro" id="IPR001806">
    <property type="entry name" value="Small_GTPase"/>
</dbReference>
<proteinExistence type="predicted"/>
<dbReference type="SMART" id="SM00174">
    <property type="entry name" value="RHO"/>
    <property type="match status" value="1"/>
</dbReference>
<dbReference type="InterPro" id="IPR005225">
    <property type="entry name" value="Small_GTP-bd"/>
</dbReference>
<dbReference type="FunFam" id="3.40.50.300:FF:000823">
    <property type="entry name" value="Small GTPase RAB, putative"/>
    <property type="match status" value="1"/>
</dbReference>
<dbReference type="GO" id="GO:0003924">
    <property type="term" value="F:GTPase activity"/>
    <property type="evidence" value="ECO:0007669"/>
    <property type="project" value="InterPro"/>
</dbReference>
<dbReference type="NCBIfam" id="TIGR00231">
    <property type="entry name" value="small_GTP"/>
    <property type="match status" value="1"/>
</dbReference>
<name>A0A1J4J1U0_9EUKA</name>
<dbReference type="SMART" id="SM00176">
    <property type="entry name" value="RAN"/>
    <property type="match status" value="1"/>
</dbReference>
<dbReference type="PROSITE" id="PS51421">
    <property type="entry name" value="RAS"/>
    <property type="match status" value="1"/>
</dbReference>
<dbReference type="Gene3D" id="3.40.50.300">
    <property type="entry name" value="P-loop containing nucleotide triphosphate hydrolases"/>
    <property type="match status" value="1"/>
</dbReference>
<evidence type="ECO:0000313" key="3">
    <source>
        <dbReference type="Proteomes" id="UP000179807"/>
    </source>
</evidence>
<comment type="caution">
    <text evidence="2">The sequence shown here is derived from an EMBL/GenBank/DDBJ whole genome shotgun (WGS) entry which is preliminary data.</text>
</comment>
<accession>A0A1J4J1U0</accession>
<dbReference type="PANTHER" id="PTHR47978">
    <property type="match status" value="1"/>
</dbReference>
<dbReference type="Proteomes" id="UP000179807">
    <property type="component" value="Unassembled WGS sequence"/>
</dbReference>
<dbReference type="AlphaFoldDB" id="A0A1J4J1U0"/>
<evidence type="ECO:0000313" key="2">
    <source>
        <dbReference type="EMBL" id="OHS93354.1"/>
    </source>
</evidence>
<dbReference type="GO" id="GO:0005525">
    <property type="term" value="F:GTP binding"/>
    <property type="evidence" value="ECO:0007669"/>
    <property type="project" value="InterPro"/>
</dbReference>
<keyword evidence="1" id="KW-0547">Nucleotide-binding</keyword>
<organism evidence="2 3">
    <name type="scientific">Tritrichomonas foetus</name>
    <dbReference type="NCBI Taxonomy" id="1144522"/>
    <lineage>
        <taxon>Eukaryota</taxon>
        <taxon>Metamonada</taxon>
        <taxon>Parabasalia</taxon>
        <taxon>Tritrichomonadida</taxon>
        <taxon>Tritrichomonadidae</taxon>
        <taxon>Tritrichomonas</taxon>
    </lineage>
</organism>
<dbReference type="PRINTS" id="PR00449">
    <property type="entry name" value="RASTRNSFRMNG"/>
</dbReference>
<reference evidence="2" key="1">
    <citation type="submission" date="2016-10" db="EMBL/GenBank/DDBJ databases">
        <authorList>
            <person name="Benchimol M."/>
            <person name="Almeida L.G."/>
            <person name="Vasconcelos A.T."/>
            <person name="Perreira-Neves A."/>
            <person name="Rosa I.A."/>
            <person name="Tasca T."/>
            <person name="Bogo M.R."/>
            <person name="de Souza W."/>
        </authorList>
    </citation>
    <scope>NUCLEOTIDE SEQUENCE [LARGE SCALE GENOMIC DNA]</scope>
    <source>
        <strain evidence="2">K</strain>
    </source>
</reference>
<dbReference type="VEuPathDB" id="TrichDB:TRFO_40372"/>
<evidence type="ECO:0000256" key="1">
    <source>
        <dbReference type="ARBA" id="ARBA00022741"/>
    </source>
</evidence>
<dbReference type="RefSeq" id="XP_068346491.1">
    <property type="nucleotide sequence ID" value="XM_068513163.1"/>
</dbReference>
<dbReference type="PROSITE" id="PS51419">
    <property type="entry name" value="RAB"/>
    <property type="match status" value="1"/>
</dbReference>
<protein>
    <submittedName>
        <fullName evidence="2">Ras-related protein Rab-5A</fullName>
    </submittedName>
</protein>
<dbReference type="PROSITE" id="PS51420">
    <property type="entry name" value="RHO"/>
    <property type="match status" value="1"/>
</dbReference>
<dbReference type="PROSITE" id="PS51417">
    <property type="entry name" value="ARF"/>
    <property type="match status" value="1"/>
</dbReference>
<dbReference type="CDD" id="cd01860">
    <property type="entry name" value="Rab5_related"/>
    <property type="match status" value="1"/>
</dbReference>
<dbReference type="OrthoDB" id="63533at2759"/>
<dbReference type="InterPro" id="IPR027417">
    <property type="entry name" value="P-loop_NTPase"/>
</dbReference>
<sequence length="206" mass="22361">MTTIPGQNVKDAKVVMLGSTTVGKSSLVTRLTKDFFSSESVSTIGAAFLSKTLTIGKEQIKLQIWDTSGSERYRAMAPMYYQNADAAVIVYDITSKDSFNDINEWLSELLEKGPPNIIIALVGNKLDLSLNRKINTNVAQEFADKHNLHIFKEASALTGENVNDVFSDIATLIAEGGPKVRAGLKLTSDNPTVNKKNSSKKGGCCK</sequence>
<dbReference type="SMART" id="SM00175">
    <property type="entry name" value="RAB"/>
    <property type="match status" value="1"/>
</dbReference>
<dbReference type="EMBL" id="MLAK01001410">
    <property type="protein sequence ID" value="OHS93354.1"/>
    <property type="molecule type" value="Genomic_DNA"/>
</dbReference>
<dbReference type="SMART" id="SM00173">
    <property type="entry name" value="RAS"/>
    <property type="match status" value="1"/>
</dbReference>
<dbReference type="GeneID" id="94847867"/>
<dbReference type="Pfam" id="PF00071">
    <property type="entry name" value="Ras"/>
    <property type="match status" value="1"/>
</dbReference>
<dbReference type="SUPFAM" id="SSF52540">
    <property type="entry name" value="P-loop containing nucleoside triphosphate hydrolases"/>
    <property type="match status" value="1"/>
</dbReference>